<sequence length="310" mass="33244">MASLSNPSPTGEQFTIRHGDLSAVVCEVGATLRSLSAGGVELIDGFDPASFSLSGRGQVLAPWPGRLDHGTFAFDGVSSTAPINDVEHNAAIHGLVRWRSFELLRVDENRVVLGIRIYPSPPYPYSVVLTIEYAVGPDGLVVTSTAQNVGSTQCPFALGFHTYLSVGALIDGAELRFPGRSTLLLNDRLIPTGEIKPVEGSTLDFTQGHLIGDAVLDTTFSELVRDADTRARAVLAHQGTGQTVELWVDEQFGYLQLFTGDTIGDVPRRRLGLAVEPMTSPPNALQSGVDVIILAPLQEWRGQFGVRALP</sequence>
<dbReference type="InterPro" id="IPR008183">
    <property type="entry name" value="Aldose_1/G6P_1-epimerase"/>
</dbReference>
<dbReference type="EMBL" id="CAFBPM010000006">
    <property type="protein sequence ID" value="CAB5018778.1"/>
    <property type="molecule type" value="Genomic_DNA"/>
</dbReference>
<dbReference type="GO" id="GO:0004034">
    <property type="term" value="F:aldose 1-epimerase activity"/>
    <property type="evidence" value="ECO:0007669"/>
    <property type="project" value="TreeGrafter"/>
</dbReference>
<dbReference type="GO" id="GO:0033499">
    <property type="term" value="P:galactose catabolic process via UDP-galactose, Leloir pathway"/>
    <property type="evidence" value="ECO:0007669"/>
    <property type="project" value="TreeGrafter"/>
</dbReference>
<dbReference type="CDD" id="cd09022">
    <property type="entry name" value="Aldose_epim_Ec_YihR"/>
    <property type="match status" value="1"/>
</dbReference>
<dbReference type="PANTHER" id="PTHR10091:SF0">
    <property type="entry name" value="GALACTOSE MUTAROTASE"/>
    <property type="match status" value="1"/>
</dbReference>
<dbReference type="PANTHER" id="PTHR10091">
    <property type="entry name" value="ALDOSE-1-EPIMERASE"/>
    <property type="match status" value="1"/>
</dbReference>
<dbReference type="InterPro" id="IPR014718">
    <property type="entry name" value="GH-type_carb-bd"/>
</dbReference>
<evidence type="ECO:0000313" key="3">
    <source>
        <dbReference type="EMBL" id="CAB5018778.1"/>
    </source>
</evidence>
<dbReference type="EMBL" id="CAFABE010000007">
    <property type="protein sequence ID" value="CAB4818814.1"/>
    <property type="molecule type" value="Genomic_DNA"/>
</dbReference>
<proteinExistence type="predicted"/>
<evidence type="ECO:0000313" key="1">
    <source>
        <dbReference type="EMBL" id="CAB4818814.1"/>
    </source>
</evidence>
<dbReference type="GO" id="GO:0030246">
    <property type="term" value="F:carbohydrate binding"/>
    <property type="evidence" value="ECO:0007669"/>
    <property type="project" value="InterPro"/>
</dbReference>
<dbReference type="InterPro" id="IPR011013">
    <property type="entry name" value="Gal_mutarotase_sf_dom"/>
</dbReference>
<accession>A0A6J7QM46</accession>
<gene>
    <name evidence="1" type="ORF">UFOPK3164_00269</name>
    <name evidence="2" type="ORF">UFOPK3427_00791</name>
    <name evidence="3" type="ORF">UFOPK4112_00774</name>
</gene>
<dbReference type="AlphaFoldDB" id="A0A6J7QM46"/>
<evidence type="ECO:0000313" key="2">
    <source>
        <dbReference type="EMBL" id="CAB4870973.1"/>
    </source>
</evidence>
<reference evidence="3" key="1">
    <citation type="submission" date="2020-05" db="EMBL/GenBank/DDBJ databases">
        <authorList>
            <person name="Chiriac C."/>
            <person name="Salcher M."/>
            <person name="Ghai R."/>
            <person name="Kavagutti S V."/>
        </authorList>
    </citation>
    <scope>NUCLEOTIDE SEQUENCE</scope>
</reference>
<organism evidence="3">
    <name type="scientific">freshwater metagenome</name>
    <dbReference type="NCBI Taxonomy" id="449393"/>
    <lineage>
        <taxon>unclassified sequences</taxon>
        <taxon>metagenomes</taxon>
        <taxon>ecological metagenomes</taxon>
    </lineage>
</organism>
<dbReference type="InterPro" id="IPR037480">
    <property type="entry name" value="YihR-like"/>
</dbReference>
<dbReference type="Gene3D" id="2.70.98.10">
    <property type="match status" value="1"/>
</dbReference>
<dbReference type="GO" id="GO:0006006">
    <property type="term" value="P:glucose metabolic process"/>
    <property type="evidence" value="ECO:0007669"/>
    <property type="project" value="TreeGrafter"/>
</dbReference>
<dbReference type="Pfam" id="PF01263">
    <property type="entry name" value="Aldose_epim"/>
    <property type="match status" value="1"/>
</dbReference>
<name>A0A6J7QM46_9ZZZZ</name>
<dbReference type="SUPFAM" id="SSF74650">
    <property type="entry name" value="Galactose mutarotase-like"/>
    <property type="match status" value="1"/>
</dbReference>
<protein>
    <submittedName>
        <fullName evidence="3">Unannotated protein</fullName>
    </submittedName>
</protein>
<dbReference type="EMBL" id="CAFBLT010000001">
    <property type="protein sequence ID" value="CAB4870973.1"/>
    <property type="molecule type" value="Genomic_DNA"/>
</dbReference>